<reference evidence="2 3" key="1">
    <citation type="submission" date="2019-04" db="EMBL/GenBank/DDBJ databases">
        <title>Crenobacter sp. nov.</title>
        <authorList>
            <person name="Shi S."/>
        </authorList>
    </citation>
    <scope>NUCLEOTIDE SEQUENCE [LARGE SCALE GENOMIC DNA]</scope>
    <source>
        <strain evidence="2 3">GY 70310</strain>
    </source>
</reference>
<dbReference type="Proteomes" id="UP000308891">
    <property type="component" value="Unassembled WGS sequence"/>
</dbReference>
<dbReference type="EMBL" id="STGJ01000009">
    <property type="protein sequence ID" value="TIC82402.1"/>
    <property type="molecule type" value="Genomic_DNA"/>
</dbReference>
<name>A0A4T0UTX3_9NEIS</name>
<dbReference type="RefSeq" id="WP_136553445.1">
    <property type="nucleotide sequence ID" value="NZ_STGJ01000009.1"/>
</dbReference>
<sequence length="128" mass="14035">MNTTGLYKCRTLALADARAVELAAALLSADGYACLALPAMHRLVVSYALPEHTLERALALVAPHGLLPPAGSLQAWHLKLILFAEGVQLSNLDTPVPDTKGRQAFSRIYQHHPHGDHDDTPEELRRER</sequence>
<gene>
    <name evidence="2" type="ORF">E5K04_09615</name>
</gene>
<dbReference type="OrthoDB" id="8588195at2"/>
<dbReference type="AlphaFoldDB" id="A0A4T0UTX3"/>
<keyword evidence="3" id="KW-1185">Reference proteome</keyword>
<accession>A0A4T0UTX3</accession>
<protein>
    <submittedName>
        <fullName evidence="2">Uncharacterized protein</fullName>
    </submittedName>
</protein>
<feature type="compositionally biased region" description="Basic and acidic residues" evidence="1">
    <location>
        <begin position="113"/>
        <end position="128"/>
    </location>
</feature>
<evidence type="ECO:0000313" key="3">
    <source>
        <dbReference type="Proteomes" id="UP000308891"/>
    </source>
</evidence>
<organism evidence="2 3">
    <name type="scientific">Crenobacter intestini</name>
    <dbReference type="NCBI Taxonomy" id="2563443"/>
    <lineage>
        <taxon>Bacteria</taxon>
        <taxon>Pseudomonadati</taxon>
        <taxon>Pseudomonadota</taxon>
        <taxon>Betaproteobacteria</taxon>
        <taxon>Neisseriales</taxon>
        <taxon>Neisseriaceae</taxon>
        <taxon>Crenobacter</taxon>
    </lineage>
</organism>
<evidence type="ECO:0000313" key="2">
    <source>
        <dbReference type="EMBL" id="TIC82402.1"/>
    </source>
</evidence>
<proteinExistence type="predicted"/>
<comment type="caution">
    <text evidence="2">The sequence shown here is derived from an EMBL/GenBank/DDBJ whole genome shotgun (WGS) entry which is preliminary data.</text>
</comment>
<feature type="region of interest" description="Disordered" evidence="1">
    <location>
        <begin position="108"/>
        <end position="128"/>
    </location>
</feature>
<evidence type="ECO:0000256" key="1">
    <source>
        <dbReference type="SAM" id="MobiDB-lite"/>
    </source>
</evidence>